<dbReference type="Gene3D" id="3.40.605.10">
    <property type="entry name" value="Aldehyde Dehydrogenase, Chain A, domain 1"/>
    <property type="match status" value="1"/>
</dbReference>
<dbReference type="GO" id="GO:0016620">
    <property type="term" value="F:oxidoreductase activity, acting on the aldehyde or oxo group of donors, NAD or NADP as acceptor"/>
    <property type="evidence" value="ECO:0007669"/>
    <property type="project" value="InterPro"/>
</dbReference>
<proteinExistence type="predicted"/>
<evidence type="ECO:0000259" key="2">
    <source>
        <dbReference type="Pfam" id="PF00171"/>
    </source>
</evidence>
<reference evidence="3 4" key="1">
    <citation type="submission" date="2019-02" db="EMBL/GenBank/DDBJ databases">
        <title>Deep-cultivation of Planctomycetes and their phenomic and genomic characterization uncovers novel biology.</title>
        <authorList>
            <person name="Wiegand S."/>
            <person name="Jogler M."/>
            <person name="Boedeker C."/>
            <person name="Pinto D."/>
            <person name="Vollmers J."/>
            <person name="Rivas-Marin E."/>
            <person name="Kohn T."/>
            <person name="Peeters S.H."/>
            <person name="Heuer A."/>
            <person name="Rast P."/>
            <person name="Oberbeckmann S."/>
            <person name="Bunk B."/>
            <person name="Jeske O."/>
            <person name="Meyerdierks A."/>
            <person name="Storesund J.E."/>
            <person name="Kallscheuer N."/>
            <person name="Luecker S."/>
            <person name="Lage O.M."/>
            <person name="Pohl T."/>
            <person name="Merkel B.J."/>
            <person name="Hornburger P."/>
            <person name="Mueller R.-W."/>
            <person name="Bruemmer F."/>
            <person name="Labrenz M."/>
            <person name="Spormann A.M."/>
            <person name="Op den Camp H."/>
            <person name="Overmann J."/>
            <person name="Amann R."/>
            <person name="Jetten M.S.M."/>
            <person name="Mascher T."/>
            <person name="Medema M.H."/>
            <person name="Devos D.P."/>
            <person name="Kaster A.-K."/>
            <person name="Ovreas L."/>
            <person name="Rohde M."/>
            <person name="Galperin M.Y."/>
            <person name="Jogler C."/>
        </authorList>
    </citation>
    <scope>NUCLEOTIDE SEQUENCE [LARGE SCALE GENOMIC DNA]</scope>
    <source>
        <strain evidence="3 4">Poly24</strain>
    </source>
</reference>
<dbReference type="InterPro" id="IPR016163">
    <property type="entry name" value="Ald_DH_C"/>
</dbReference>
<name>A0A518JSU8_9BACT</name>
<dbReference type="KEGG" id="rcf:Poly24_23200"/>
<evidence type="ECO:0000313" key="3">
    <source>
        <dbReference type="EMBL" id="QDV68610.1"/>
    </source>
</evidence>
<evidence type="ECO:0000313" key="4">
    <source>
        <dbReference type="Proteomes" id="UP000315082"/>
    </source>
</evidence>
<feature type="domain" description="Aldehyde dehydrogenase" evidence="2">
    <location>
        <begin position="226"/>
        <end position="339"/>
    </location>
</feature>
<dbReference type="InterPro" id="IPR016161">
    <property type="entry name" value="Ald_DH/histidinol_DH"/>
</dbReference>
<dbReference type="Proteomes" id="UP000315082">
    <property type="component" value="Chromosome"/>
</dbReference>
<accession>A0A518JSU8</accession>
<dbReference type="InterPro" id="IPR015590">
    <property type="entry name" value="Aldehyde_DH_dom"/>
</dbReference>
<protein>
    <submittedName>
        <fullName evidence="3">Aldehyde dehydrogenase family protein</fullName>
    </submittedName>
</protein>
<dbReference type="Gene3D" id="3.40.309.10">
    <property type="entry name" value="Aldehyde Dehydrogenase, Chain A, domain 2"/>
    <property type="match status" value="1"/>
</dbReference>
<dbReference type="RefSeq" id="WP_145094730.1">
    <property type="nucleotide sequence ID" value="NZ_CP036348.1"/>
</dbReference>
<gene>
    <name evidence="3" type="ORF">Poly24_23200</name>
</gene>
<evidence type="ECO:0000256" key="1">
    <source>
        <dbReference type="ARBA" id="ARBA00023002"/>
    </source>
</evidence>
<dbReference type="Pfam" id="PF00171">
    <property type="entry name" value="Aldedh"/>
    <property type="match status" value="1"/>
</dbReference>
<sequence>MTSTSETEPSPRNPTAYDASTLDHALTDLKRGAKRLQAMPLAECCSLLDACAALIVQHADEWIRVSCSAKRIAVDQPIAAEEILAGPASLLRYLRLVTGVFRDLQASGVPRLPAAPRTNTLGRLCVPVLPIDDLYDRLIFKGLQAEVWLQPEADRQSMFSDAWETRAARSPRVACVLGAGNVSAIPATDALYKIFYEFEAVLLKLNPVNEYLEPVFSKIFGPLISADLLRIVRGGRDVGDAIVQHPAIDALHLTGSHRTHEAIVWGADPQQRVQRQRDNEPLVTKAITSELGNVTPWVIVPGEYSQRQLRAQAENLVASIVANASFNCVATKLIVTSSGWPQRQEFLDHIDALLQQIPPRYAYYPGSRERFERAAGFLPFDEEGTLPWTLIRDAKPDQSPHLFDEESFVCVCAETQLEESQPERFLDQAVAFVNDQVFGTLCCSLTLPDAWRKQHRDDLERAIDRLRYGSVCLNQWAGIVYGLMTPPWGGHHSASLASPDSGLGHVHNTFGLAHVDKTVLLGPLSSVPKPVWFPTHRTADRLARRLIRFYEKPGPLRLPPIFYHALRG</sequence>
<keyword evidence="1" id="KW-0560">Oxidoreductase</keyword>
<dbReference type="OrthoDB" id="136308at2"/>
<dbReference type="AlphaFoldDB" id="A0A518JSU8"/>
<keyword evidence="4" id="KW-1185">Reference proteome</keyword>
<dbReference type="EMBL" id="CP036348">
    <property type="protein sequence ID" value="QDV68610.1"/>
    <property type="molecule type" value="Genomic_DNA"/>
</dbReference>
<dbReference type="InterPro" id="IPR016162">
    <property type="entry name" value="Ald_DH_N"/>
</dbReference>
<dbReference type="SUPFAM" id="SSF53720">
    <property type="entry name" value="ALDH-like"/>
    <property type="match status" value="1"/>
</dbReference>
<organism evidence="3 4">
    <name type="scientific">Rosistilla carotiformis</name>
    <dbReference type="NCBI Taxonomy" id="2528017"/>
    <lineage>
        <taxon>Bacteria</taxon>
        <taxon>Pseudomonadati</taxon>
        <taxon>Planctomycetota</taxon>
        <taxon>Planctomycetia</taxon>
        <taxon>Pirellulales</taxon>
        <taxon>Pirellulaceae</taxon>
        <taxon>Rosistilla</taxon>
    </lineage>
</organism>